<sequence length="77" mass="8635">MDDIKRGKKKKSTKPPTEKQETRRQAQDGLFFPDHPNCSHRPALITPLCESPPRALIMQGNLPYKAVLNSVGFSGYP</sequence>
<dbReference type="InParanoid" id="A0A2P5F824"/>
<comment type="caution">
    <text evidence="2">The sequence shown here is derived from an EMBL/GenBank/DDBJ whole genome shotgun (WGS) entry which is preliminary data.</text>
</comment>
<dbReference type="EMBL" id="JXTC01000055">
    <property type="protein sequence ID" value="PON93931.1"/>
    <property type="molecule type" value="Genomic_DNA"/>
</dbReference>
<name>A0A2P5F824_TREOI</name>
<dbReference type="Proteomes" id="UP000237000">
    <property type="component" value="Unassembled WGS sequence"/>
</dbReference>
<organism evidence="2 3">
    <name type="scientific">Trema orientale</name>
    <name type="common">Charcoal tree</name>
    <name type="synonym">Celtis orientalis</name>
    <dbReference type="NCBI Taxonomy" id="63057"/>
    <lineage>
        <taxon>Eukaryota</taxon>
        <taxon>Viridiplantae</taxon>
        <taxon>Streptophyta</taxon>
        <taxon>Embryophyta</taxon>
        <taxon>Tracheophyta</taxon>
        <taxon>Spermatophyta</taxon>
        <taxon>Magnoliopsida</taxon>
        <taxon>eudicotyledons</taxon>
        <taxon>Gunneridae</taxon>
        <taxon>Pentapetalae</taxon>
        <taxon>rosids</taxon>
        <taxon>fabids</taxon>
        <taxon>Rosales</taxon>
        <taxon>Cannabaceae</taxon>
        <taxon>Trema</taxon>
    </lineage>
</organism>
<reference evidence="3" key="1">
    <citation type="submission" date="2016-06" db="EMBL/GenBank/DDBJ databases">
        <title>Parallel loss of symbiosis genes in relatives of nitrogen-fixing non-legume Parasponia.</title>
        <authorList>
            <person name="Van Velzen R."/>
            <person name="Holmer R."/>
            <person name="Bu F."/>
            <person name="Rutten L."/>
            <person name="Van Zeijl A."/>
            <person name="Liu W."/>
            <person name="Santuari L."/>
            <person name="Cao Q."/>
            <person name="Sharma T."/>
            <person name="Shen D."/>
            <person name="Roswanjaya Y."/>
            <person name="Wardhani T."/>
            <person name="Kalhor M.S."/>
            <person name="Jansen J."/>
            <person name="Van den Hoogen J."/>
            <person name="Gungor B."/>
            <person name="Hartog M."/>
            <person name="Hontelez J."/>
            <person name="Verver J."/>
            <person name="Yang W.-C."/>
            <person name="Schijlen E."/>
            <person name="Repin R."/>
            <person name="Schilthuizen M."/>
            <person name="Schranz E."/>
            <person name="Heidstra R."/>
            <person name="Miyata K."/>
            <person name="Fedorova E."/>
            <person name="Kohlen W."/>
            <person name="Bisseling T."/>
            <person name="Smit S."/>
            <person name="Geurts R."/>
        </authorList>
    </citation>
    <scope>NUCLEOTIDE SEQUENCE [LARGE SCALE GENOMIC DNA]</scope>
    <source>
        <strain evidence="3">cv. RG33-2</strain>
    </source>
</reference>
<gene>
    <name evidence="2" type="ORF">TorRG33x02_103210</name>
</gene>
<feature type="compositionally biased region" description="Basic residues" evidence="1">
    <location>
        <begin position="1"/>
        <end position="13"/>
    </location>
</feature>
<evidence type="ECO:0000256" key="1">
    <source>
        <dbReference type="SAM" id="MobiDB-lite"/>
    </source>
</evidence>
<keyword evidence="3" id="KW-1185">Reference proteome</keyword>
<evidence type="ECO:0000313" key="2">
    <source>
        <dbReference type="EMBL" id="PON93931.1"/>
    </source>
</evidence>
<proteinExistence type="predicted"/>
<dbReference type="AlphaFoldDB" id="A0A2P5F824"/>
<accession>A0A2P5F824</accession>
<evidence type="ECO:0000313" key="3">
    <source>
        <dbReference type="Proteomes" id="UP000237000"/>
    </source>
</evidence>
<feature type="region of interest" description="Disordered" evidence="1">
    <location>
        <begin position="1"/>
        <end position="37"/>
    </location>
</feature>
<feature type="compositionally biased region" description="Basic and acidic residues" evidence="1">
    <location>
        <begin position="16"/>
        <end position="26"/>
    </location>
</feature>
<protein>
    <submittedName>
        <fullName evidence="2">Uncharacterized protein</fullName>
    </submittedName>
</protein>